<dbReference type="InterPro" id="IPR045088">
    <property type="entry name" value="ALAT1/2-like"/>
</dbReference>
<feature type="compositionally biased region" description="Polar residues" evidence="7">
    <location>
        <begin position="196"/>
        <end position="244"/>
    </location>
</feature>
<dbReference type="GO" id="GO:0042853">
    <property type="term" value="P:L-alanine catabolic process"/>
    <property type="evidence" value="ECO:0007669"/>
    <property type="project" value="UniProtKB-UniPathway"/>
</dbReference>
<keyword evidence="4 9" id="KW-0808">Transferase</keyword>
<accession>U6N2N9</accession>
<dbReference type="FunFam" id="3.90.1150.10:FF:000151">
    <property type="entry name" value="Alanine aminotransferase 2"/>
    <property type="match status" value="1"/>
</dbReference>
<keyword evidence="3 9" id="KW-0032">Aminotransferase</keyword>
<gene>
    <name evidence="9" type="ORF">ENH_00071330</name>
</gene>
<feature type="compositionally biased region" description="Low complexity" evidence="7">
    <location>
        <begin position="53"/>
        <end position="80"/>
    </location>
</feature>
<dbReference type="Pfam" id="PF00155">
    <property type="entry name" value="Aminotran_1_2"/>
    <property type="match status" value="1"/>
</dbReference>
<evidence type="ECO:0000256" key="1">
    <source>
        <dbReference type="ARBA" id="ARBA00001933"/>
    </source>
</evidence>
<dbReference type="InterPro" id="IPR015424">
    <property type="entry name" value="PyrdxlP-dep_Trfase"/>
</dbReference>
<evidence type="ECO:0000256" key="3">
    <source>
        <dbReference type="ARBA" id="ARBA00022576"/>
    </source>
</evidence>
<comment type="similarity">
    <text evidence="6">Belongs to the class-I pyridoxal-phosphate-dependent aminotransferase family. Alanine aminotransferase subfamily.</text>
</comment>
<dbReference type="InterPro" id="IPR004839">
    <property type="entry name" value="Aminotransferase_I/II_large"/>
</dbReference>
<evidence type="ECO:0000313" key="9">
    <source>
        <dbReference type="EMBL" id="CDJ69549.1"/>
    </source>
</evidence>
<dbReference type="SUPFAM" id="SSF53383">
    <property type="entry name" value="PLP-dependent transferases"/>
    <property type="match status" value="1"/>
</dbReference>
<proteinExistence type="inferred from homology"/>
<keyword evidence="10" id="KW-1185">Reference proteome</keyword>
<dbReference type="Gene3D" id="3.40.640.10">
    <property type="entry name" value="Type I PLP-dependent aspartate aminotransferase-like (Major domain)"/>
    <property type="match status" value="1"/>
</dbReference>
<organism evidence="9 10">
    <name type="scientific">Eimeria necatrix</name>
    <dbReference type="NCBI Taxonomy" id="51315"/>
    <lineage>
        <taxon>Eukaryota</taxon>
        <taxon>Sar</taxon>
        <taxon>Alveolata</taxon>
        <taxon>Apicomplexa</taxon>
        <taxon>Conoidasida</taxon>
        <taxon>Coccidia</taxon>
        <taxon>Eucoccidiorida</taxon>
        <taxon>Eimeriorina</taxon>
        <taxon>Eimeriidae</taxon>
        <taxon>Eimeria</taxon>
    </lineage>
</organism>
<evidence type="ECO:0000256" key="6">
    <source>
        <dbReference type="ARBA" id="ARBA00025785"/>
    </source>
</evidence>
<sequence length="670" mass="72497">MDQPGSSPVPLGPLNSKRCHEVNAYPGLQQQQQVAAVAEAAAAAALVGAAAGMAAAAAPEENPTSPITATAAQSSSAAPDAGKEPAPADAVKKNFEAVRGGRRRSTLTLAELPKRVLDCQYAVRGPTVELARQLSLRLAEGHNDLPFKRLIYVNIGDPQALGQPPISFFRQVLACLMYPPLMGLSLHSNAFCRTTSMEETSPQEPLSSEFSETTHESPTCCTFHSNPPASSSENHSNPPTSPSGNRVGASGGGSLGNRPDYRSQSAEERGALDFCPSAFRVPFPEDVTKKAREYLASVGSVGAYSHSQGVRELREIIATWFGERDGVPASPDDLFLTDGASAAVARIIEVLYRGPEDGLLIPIPQYPLYAGLLTRIGATTVGYYLDEERGWALDVGEVESALKMARQKGINVRGIVIINPGNPTGQLIKEQQLLEVVQLCHREGLVLLADEVYQENVYGDSPFVSLRKIVMQQQVDVPLFSLHSSSKGLVGECGFRGGCVLIENVEDAVKQQLYKLSSMSLCSNLFGQLMMTNLCNPPRPGDPSYPSFIKEKESIYRTTRRKADTVYRHLNAVPGISCQRIEGSVFGFPRIELPKRAQDAAAAAMLAPDLFFCMELLKATGIVGVAGSGFGQREGTFHVRICILPDEALLTEMIQKFKTFYMKFVERYKD</sequence>
<dbReference type="VEuPathDB" id="ToxoDB:ENH_00071330"/>
<dbReference type="GeneID" id="25477265"/>
<evidence type="ECO:0000256" key="5">
    <source>
        <dbReference type="ARBA" id="ARBA00022898"/>
    </source>
</evidence>
<dbReference type="Gene3D" id="1.10.287.1970">
    <property type="match status" value="2"/>
</dbReference>
<evidence type="ECO:0000313" key="10">
    <source>
        <dbReference type="Proteomes" id="UP000030754"/>
    </source>
</evidence>
<feature type="region of interest" description="Disordered" evidence="7">
    <location>
        <begin position="53"/>
        <end position="88"/>
    </location>
</feature>
<evidence type="ECO:0000256" key="7">
    <source>
        <dbReference type="SAM" id="MobiDB-lite"/>
    </source>
</evidence>
<dbReference type="GO" id="GO:0030170">
    <property type="term" value="F:pyridoxal phosphate binding"/>
    <property type="evidence" value="ECO:0007669"/>
    <property type="project" value="InterPro"/>
</dbReference>
<dbReference type="EMBL" id="HG725752">
    <property type="protein sequence ID" value="CDJ69549.1"/>
    <property type="molecule type" value="Genomic_DNA"/>
</dbReference>
<dbReference type="GO" id="GO:0008483">
    <property type="term" value="F:transaminase activity"/>
    <property type="evidence" value="ECO:0007669"/>
    <property type="project" value="UniProtKB-KW"/>
</dbReference>
<comment type="subunit">
    <text evidence="2">Homodimer.</text>
</comment>
<dbReference type="AlphaFoldDB" id="U6N2N9"/>
<dbReference type="InterPro" id="IPR015422">
    <property type="entry name" value="PyrdxlP-dep_Trfase_small"/>
</dbReference>
<dbReference type="UniPathway" id="UPA00528">
    <property type="reaction ID" value="UER00586"/>
</dbReference>
<dbReference type="PRINTS" id="PR00753">
    <property type="entry name" value="ACCSYNTHASE"/>
</dbReference>
<evidence type="ECO:0000256" key="2">
    <source>
        <dbReference type="ARBA" id="ARBA00011738"/>
    </source>
</evidence>
<comment type="cofactor">
    <cofactor evidence="1">
        <name>pyridoxal 5'-phosphate</name>
        <dbReference type="ChEBI" id="CHEBI:597326"/>
    </cofactor>
</comment>
<dbReference type="FunFam" id="3.40.640.10:FF:000012">
    <property type="entry name" value="alanine aminotransferase 2"/>
    <property type="match status" value="1"/>
</dbReference>
<feature type="region of interest" description="Disordered" evidence="7">
    <location>
        <begin position="196"/>
        <end position="267"/>
    </location>
</feature>
<dbReference type="PANTHER" id="PTHR11751:SF29">
    <property type="entry name" value="ALANINE TRANSAMINASE"/>
    <property type="match status" value="1"/>
</dbReference>
<protein>
    <submittedName>
        <fullName evidence="9">Aminotransferase, putative</fullName>
    </submittedName>
</protein>
<feature type="domain" description="Aminotransferase class I/classII large" evidence="8">
    <location>
        <begin position="277"/>
        <end position="656"/>
    </location>
</feature>
<name>U6N2N9_9EIME</name>
<dbReference type="Gene3D" id="3.90.1150.10">
    <property type="entry name" value="Aspartate Aminotransferase, domain 1"/>
    <property type="match status" value="2"/>
</dbReference>
<evidence type="ECO:0000256" key="4">
    <source>
        <dbReference type="ARBA" id="ARBA00022679"/>
    </source>
</evidence>
<dbReference type="InterPro" id="IPR015421">
    <property type="entry name" value="PyrdxlP-dep_Trfase_major"/>
</dbReference>
<reference evidence="9" key="2">
    <citation type="submission" date="2013-10" db="EMBL/GenBank/DDBJ databases">
        <authorList>
            <person name="Aslett M."/>
        </authorList>
    </citation>
    <scope>NUCLEOTIDE SEQUENCE [LARGE SCALE GENOMIC DNA]</scope>
    <source>
        <strain evidence="9">Houghton</strain>
    </source>
</reference>
<keyword evidence="5" id="KW-0663">Pyridoxal phosphate</keyword>
<dbReference type="OrthoDB" id="1732682at2759"/>
<dbReference type="Proteomes" id="UP000030754">
    <property type="component" value="Unassembled WGS sequence"/>
</dbReference>
<dbReference type="PANTHER" id="PTHR11751">
    <property type="entry name" value="ALANINE AMINOTRANSFERASE"/>
    <property type="match status" value="1"/>
</dbReference>
<evidence type="ECO:0000259" key="8">
    <source>
        <dbReference type="Pfam" id="PF00155"/>
    </source>
</evidence>
<dbReference type="RefSeq" id="XP_013438015.1">
    <property type="nucleotide sequence ID" value="XM_013582561.1"/>
</dbReference>
<dbReference type="CDD" id="cd00609">
    <property type="entry name" value="AAT_like"/>
    <property type="match status" value="1"/>
</dbReference>
<reference evidence="9" key="1">
    <citation type="submission" date="2013-10" db="EMBL/GenBank/DDBJ databases">
        <title>Genomic analysis of the causative agents of coccidiosis in chickens.</title>
        <authorList>
            <person name="Reid A.J."/>
            <person name="Blake D."/>
            <person name="Billington K."/>
            <person name="Browne H."/>
            <person name="Dunn M."/>
            <person name="Hung S."/>
            <person name="Kawahara F."/>
            <person name="Miranda-Saavedra D."/>
            <person name="Mourier T."/>
            <person name="Nagra H."/>
            <person name="Otto T.D."/>
            <person name="Rawlings N."/>
            <person name="Sanchez A."/>
            <person name="Sanders M."/>
            <person name="Subramaniam C."/>
            <person name="Tay Y."/>
            <person name="Dear P."/>
            <person name="Doerig C."/>
            <person name="Gruber A."/>
            <person name="Parkinson J."/>
            <person name="Shirley M."/>
            <person name="Wan K.L."/>
            <person name="Berriman M."/>
            <person name="Tomley F."/>
            <person name="Pain A."/>
        </authorList>
    </citation>
    <scope>NUCLEOTIDE SEQUENCE [LARGE SCALE GENOMIC DNA]</scope>
    <source>
        <strain evidence="9">Houghton</strain>
    </source>
</reference>